<keyword evidence="1" id="KW-0732">Signal</keyword>
<evidence type="ECO:0000256" key="1">
    <source>
        <dbReference type="SAM" id="SignalP"/>
    </source>
</evidence>
<reference evidence="2 3" key="1">
    <citation type="submission" date="2019-09" db="EMBL/GenBank/DDBJ databases">
        <title>YIM 132548 draft genome.</title>
        <authorList>
            <person name="Jiang L."/>
        </authorList>
    </citation>
    <scope>NUCLEOTIDE SEQUENCE [LARGE SCALE GENOMIC DNA]</scope>
    <source>
        <strain evidence="2 3">YIM 132548</strain>
    </source>
</reference>
<evidence type="ECO:0000313" key="3">
    <source>
        <dbReference type="Proteomes" id="UP000441523"/>
    </source>
</evidence>
<name>A0A6N6MV38_9HYPH</name>
<gene>
    <name evidence="2" type="ORF">F6X51_00025</name>
</gene>
<protein>
    <submittedName>
        <fullName evidence="2">Uncharacterized protein</fullName>
    </submittedName>
</protein>
<dbReference type="AlphaFoldDB" id="A0A6N6MV38"/>
<proteinExistence type="predicted"/>
<sequence length="389" mass="43334">MVRQAIGARALSWCAASAALLLVPAAEPASAQGSFDPGFLPARAHYARDAACRPLRIRMPPGTHALPGSNRISPKPSEIPAGQGESAICFAYATADMISQRVGRVVSPLDVATKFYFADPDRLPEIRNPALRAHLRAHPRHRADIAWSRNATDIAREGNAHLHPFFDKLEGGEEAAAALLYNLGGLCEERDLPSHEGYAHFLRYFAALRFSSAVRAPRISYASLLGTVHKLRSRRADAFNAAWLRHVEARCRRQSLPVPLLPVSYRVAANQHEFMEMLEAGRPPGSRDVTRMLAIVDYALAHRRAPTIGYSWYILQDRDPSDPDLAADHSSTVIARRRSGGTCQYLVQDNTGEYCTRMRAGIRERCHHGRIWLTEDELKRTLYSVIYLR</sequence>
<evidence type="ECO:0000313" key="2">
    <source>
        <dbReference type="EMBL" id="KAB1075975.1"/>
    </source>
</evidence>
<comment type="caution">
    <text evidence="2">The sequence shown here is derived from an EMBL/GenBank/DDBJ whole genome shotgun (WGS) entry which is preliminary data.</text>
</comment>
<dbReference type="Proteomes" id="UP000441523">
    <property type="component" value="Unassembled WGS sequence"/>
</dbReference>
<dbReference type="EMBL" id="VZZJ01000001">
    <property type="protein sequence ID" value="KAB1075975.1"/>
    <property type="molecule type" value="Genomic_DNA"/>
</dbReference>
<accession>A0A6N6MV38</accession>
<feature type="signal peptide" evidence="1">
    <location>
        <begin position="1"/>
        <end position="31"/>
    </location>
</feature>
<feature type="chain" id="PRO_5026901832" evidence="1">
    <location>
        <begin position="32"/>
        <end position="389"/>
    </location>
</feature>
<organism evidence="2 3">
    <name type="scientific">Methylobacterium planeticum</name>
    <dbReference type="NCBI Taxonomy" id="2615211"/>
    <lineage>
        <taxon>Bacteria</taxon>
        <taxon>Pseudomonadati</taxon>
        <taxon>Pseudomonadota</taxon>
        <taxon>Alphaproteobacteria</taxon>
        <taxon>Hyphomicrobiales</taxon>
        <taxon>Methylobacteriaceae</taxon>
        <taxon>Methylobacterium</taxon>
    </lineage>
</organism>
<keyword evidence="3" id="KW-1185">Reference proteome</keyword>